<organism evidence="2 3">
    <name type="scientific">Didymosphaeria variabile</name>
    <dbReference type="NCBI Taxonomy" id="1932322"/>
    <lineage>
        <taxon>Eukaryota</taxon>
        <taxon>Fungi</taxon>
        <taxon>Dikarya</taxon>
        <taxon>Ascomycota</taxon>
        <taxon>Pezizomycotina</taxon>
        <taxon>Dothideomycetes</taxon>
        <taxon>Pleosporomycetidae</taxon>
        <taxon>Pleosporales</taxon>
        <taxon>Massarineae</taxon>
        <taxon>Didymosphaeriaceae</taxon>
        <taxon>Didymosphaeria</taxon>
    </lineage>
</organism>
<comment type="caution">
    <text evidence="2">The sequence shown here is derived from an EMBL/GenBank/DDBJ whole genome shotgun (WGS) entry which is preliminary data.</text>
</comment>
<evidence type="ECO:0000313" key="3">
    <source>
        <dbReference type="Proteomes" id="UP001140513"/>
    </source>
</evidence>
<accession>A0A9W8XWV6</accession>
<keyword evidence="3" id="KW-1185">Reference proteome</keyword>
<sequence length="84" mass="8560">MNPLILLTTLFSILAFGAALPANAPAAAVTVSFAGNTECAPGNIPEASVSGCVTFPPGTQSLRVTGVQGGGIRYNSRTARLQQR</sequence>
<feature type="signal peptide" evidence="1">
    <location>
        <begin position="1"/>
        <end position="19"/>
    </location>
</feature>
<reference evidence="2" key="1">
    <citation type="submission" date="2022-10" db="EMBL/GenBank/DDBJ databases">
        <title>Tapping the CABI collections for fungal endophytes: first genome assemblies for Collariella, Neodidymelliopsis, Ascochyta clinopodiicola, Didymella pomorum, Didymosphaeria variabile, Neocosmospora piperis and Neocucurbitaria cava.</title>
        <authorList>
            <person name="Hill R."/>
        </authorList>
    </citation>
    <scope>NUCLEOTIDE SEQUENCE</scope>
    <source>
        <strain evidence="2">IMI 356815</strain>
    </source>
</reference>
<keyword evidence="1" id="KW-0732">Signal</keyword>
<evidence type="ECO:0000256" key="1">
    <source>
        <dbReference type="SAM" id="SignalP"/>
    </source>
</evidence>
<dbReference type="EMBL" id="JAPEUX010000001">
    <property type="protein sequence ID" value="KAJ4360781.1"/>
    <property type="molecule type" value="Genomic_DNA"/>
</dbReference>
<gene>
    <name evidence="2" type="ORF">N0V89_001348</name>
</gene>
<dbReference type="RefSeq" id="XP_056076983.1">
    <property type="nucleotide sequence ID" value="XM_056210161.1"/>
</dbReference>
<dbReference type="Proteomes" id="UP001140513">
    <property type="component" value="Unassembled WGS sequence"/>
</dbReference>
<dbReference type="GeneID" id="80904878"/>
<protein>
    <submittedName>
        <fullName evidence="2">Uncharacterized protein</fullName>
    </submittedName>
</protein>
<proteinExistence type="predicted"/>
<name>A0A9W8XWV6_9PLEO</name>
<feature type="chain" id="PRO_5040882247" evidence="1">
    <location>
        <begin position="20"/>
        <end position="84"/>
    </location>
</feature>
<dbReference type="AlphaFoldDB" id="A0A9W8XWV6"/>
<evidence type="ECO:0000313" key="2">
    <source>
        <dbReference type="EMBL" id="KAJ4360781.1"/>
    </source>
</evidence>